<dbReference type="Proteomes" id="UP001610334">
    <property type="component" value="Unassembled WGS sequence"/>
</dbReference>
<sequence>MPRIPTRLILQAYQHNNLLPLLLRECRTLDLAKNELRWLREHALRVVKSAATDHVQARTPIPCFRTLLKTMCVVRSRGVPLQYILGDQPFGDLDIKCARGVLIPRHETEAITYHTANLILDEITKYRVGSRGASTPLRILDLCTGTGCIPLLLHSLLSPHFSNLSITGIDISTVAIKLARENSERNVRLGLLSERALTEVSFRHGNVLEYAHDGSTLNKVFQDMPAPRFPNRELGCDVIISNPPYISPDDYRNGTTSRSVRMFEPKLALVPPEYSSAPMLHGGDFRIEDLFYYHIAAIIARFNVGLTVLECGSRLQAMRVATFCENVFQRRSETSRAVVNIWSVTGIDTHPYAVLIHMSASK</sequence>
<dbReference type="CDD" id="cd02440">
    <property type="entry name" value="AdoMet_MTases"/>
    <property type="match status" value="1"/>
</dbReference>
<keyword evidence="2" id="KW-0489">Methyltransferase</keyword>
<accession>A0ABR4H0P4</accession>
<dbReference type="SUPFAM" id="SSF53335">
    <property type="entry name" value="S-adenosyl-L-methionine-dependent methyltransferases"/>
    <property type="match status" value="1"/>
</dbReference>
<name>A0ABR4H0P4_9EURO</name>
<dbReference type="PROSITE" id="PS00092">
    <property type="entry name" value="N6_MTASE"/>
    <property type="match status" value="1"/>
</dbReference>
<dbReference type="GO" id="GO:0008168">
    <property type="term" value="F:methyltransferase activity"/>
    <property type="evidence" value="ECO:0007669"/>
    <property type="project" value="UniProtKB-KW"/>
</dbReference>
<dbReference type="GO" id="GO:0032259">
    <property type="term" value="P:methylation"/>
    <property type="evidence" value="ECO:0007669"/>
    <property type="project" value="UniProtKB-KW"/>
</dbReference>
<dbReference type="EMBL" id="JBFXLT010000098">
    <property type="protein sequence ID" value="KAL2809032.1"/>
    <property type="molecule type" value="Genomic_DNA"/>
</dbReference>
<gene>
    <name evidence="2" type="ORF">BJX63DRAFT_407162</name>
</gene>
<dbReference type="InterPro" id="IPR002052">
    <property type="entry name" value="DNA_methylase_N6_adenine_CS"/>
</dbReference>
<dbReference type="PANTHER" id="PTHR18895:SF74">
    <property type="entry name" value="MTRF1L RELEASE FACTOR GLUTAMINE METHYLTRANSFERASE"/>
    <property type="match status" value="1"/>
</dbReference>
<proteinExistence type="predicted"/>
<dbReference type="InterPro" id="IPR029063">
    <property type="entry name" value="SAM-dependent_MTases_sf"/>
</dbReference>
<reference evidence="2 3" key="1">
    <citation type="submission" date="2024-07" db="EMBL/GenBank/DDBJ databases">
        <title>Section-level genome sequencing and comparative genomics of Aspergillus sections Usti and Cavernicolus.</title>
        <authorList>
            <consortium name="Lawrence Berkeley National Laboratory"/>
            <person name="Nybo J.L."/>
            <person name="Vesth T.C."/>
            <person name="Theobald S."/>
            <person name="Frisvad J.C."/>
            <person name="Larsen T.O."/>
            <person name="Kjaerboelling I."/>
            <person name="Rothschild-Mancinelli K."/>
            <person name="Lyhne E.K."/>
            <person name="Kogle M.E."/>
            <person name="Barry K."/>
            <person name="Clum A."/>
            <person name="Na H."/>
            <person name="Ledsgaard L."/>
            <person name="Lin J."/>
            <person name="Lipzen A."/>
            <person name="Kuo A."/>
            <person name="Riley R."/>
            <person name="Mondo S."/>
            <person name="Labutti K."/>
            <person name="Haridas S."/>
            <person name="Pangalinan J."/>
            <person name="Salamov A.A."/>
            <person name="Simmons B.A."/>
            <person name="Magnuson J.K."/>
            <person name="Chen J."/>
            <person name="Drula E."/>
            <person name="Henrissat B."/>
            <person name="Wiebenga A."/>
            <person name="Lubbers R.J."/>
            <person name="Gomes A.C."/>
            <person name="Makela M.R."/>
            <person name="Stajich J."/>
            <person name="Grigoriev I.V."/>
            <person name="Mortensen U.H."/>
            <person name="De Vries R.P."/>
            <person name="Baker S.E."/>
            <person name="Andersen M.R."/>
        </authorList>
    </citation>
    <scope>NUCLEOTIDE SEQUENCE [LARGE SCALE GENOMIC DNA]</scope>
    <source>
        <strain evidence="2 3">CBS 588.65</strain>
    </source>
</reference>
<evidence type="ECO:0000313" key="2">
    <source>
        <dbReference type="EMBL" id="KAL2809032.1"/>
    </source>
</evidence>
<comment type="caution">
    <text evidence="2">The sequence shown here is derived from an EMBL/GenBank/DDBJ whole genome shotgun (WGS) entry which is preliminary data.</text>
</comment>
<evidence type="ECO:0000259" key="1">
    <source>
        <dbReference type="Pfam" id="PF13847"/>
    </source>
</evidence>
<organism evidence="2 3">
    <name type="scientific">Aspergillus granulosus</name>
    <dbReference type="NCBI Taxonomy" id="176169"/>
    <lineage>
        <taxon>Eukaryota</taxon>
        <taxon>Fungi</taxon>
        <taxon>Dikarya</taxon>
        <taxon>Ascomycota</taxon>
        <taxon>Pezizomycotina</taxon>
        <taxon>Eurotiomycetes</taxon>
        <taxon>Eurotiomycetidae</taxon>
        <taxon>Eurotiales</taxon>
        <taxon>Aspergillaceae</taxon>
        <taxon>Aspergillus</taxon>
        <taxon>Aspergillus subgen. Nidulantes</taxon>
    </lineage>
</organism>
<feature type="domain" description="Methyltransferase" evidence="1">
    <location>
        <begin position="137"/>
        <end position="209"/>
    </location>
</feature>
<dbReference type="PANTHER" id="PTHR18895">
    <property type="entry name" value="HEMK METHYLTRANSFERASE"/>
    <property type="match status" value="1"/>
</dbReference>
<dbReference type="Pfam" id="PF13847">
    <property type="entry name" value="Methyltransf_31"/>
    <property type="match status" value="1"/>
</dbReference>
<keyword evidence="2" id="KW-0808">Transferase</keyword>
<dbReference type="Gene3D" id="3.40.50.150">
    <property type="entry name" value="Vaccinia Virus protein VP39"/>
    <property type="match status" value="1"/>
</dbReference>
<protein>
    <submittedName>
        <fullName evidence="2">S-adenosyl-L-methionine-dependent methyltransferase</fullName>
    </submittedName>
</protein>
<dbReference type="InterPro" id="IPR050320">
    <property type="entry name" value="N5-glutamine_MTase"/>
</dbReference>
<dbReference type="InterPro" id="IPR025714">
    <property type="entry name" value="Methyltranfer_dom"/>
</dbReference>
<keyword evidence="3" id="KW-1185">Reference proteome</keyword>
<evidence type="ECO:0000313" key="3">
    <source>
        <dbReference type="Proteomes" id="UP001610334"/>
    </source>
</evidence>